<protein>
    <recommendedName>
        <fullName evidence="2">AMP-dependent synthetase/ligase domain-containing protein</fullName>
    </recommendedName>
</protein>
<dbReference type="InterPro" id="IPR000873">
    <property type="entry name" value="AMP-dep_synth/lig_dom"/>
</dbReference>
<comment type="caution">
    <text evidence="3">The sequence shown here is derived from an EMBL/GenBank/DDBJ whole genome shotgun (WGS) entry which is preliminary data.</text>
</comment>
<dbReference type="SUPFAM" id="SSF56801">
    <property type="entry name" value="Acetyl-CoA synthetase-like"/>
    <property type="match status" value="1"/>
</dbReference>
<evidence type="ECO:0000256" key="1">
    <source>
        <dbReference type="SAM" id="MobiDB-lite"/>
    </source>
</evidence>
<dbReference type="Pfam" id="PF00501">
    <property type="entry name" value="AMP-binding"/>
    <property type="match status" value="1"/>
</dbReference>
<dbReference type="InterPro" id="IPR042099">
    <property type="entry name" value="ANL_N_sf"/>
</dbReference>
<evidence type="ECO:0000313" key="3">
    <source>
        <dbReference type="EMBL" id="GJE66379.1"/>
    </source>
</evidence>
<evidence type="ECO:0000259" key="2">
    <source>
        <dbReference type="Pfam" id="PF00501"/>
    </source>
</evidence>
<accession>A0ABQ4UGV7</accession>
<evidence type="ECO:0000313" key="4">
    <source>
        <dbReference type="Proteomes" id="UP001055039"/>
    </source>
</evidence>
<sequence>MSAQRAITQAEASPRALQDALQGALQRALQGALQEAAQGASQEASQQASKDASDKPAGSATDAVPDEAPPRAQVAAPQRRVSLASLLNATARRHPDRIAVVDPADKPDWSDRPAITWTYAAAAEIVERLARGLRSWRLPPGSRIGLCLPGSAESALAILAVEAAGHVACLLPVSWDEEHLLTAAQNVALSAVLTQARLGSAAPAQRLCNVAARYFGLRYLAAFGPDVPDGVINLDRFVLDGPAGELTGPAPESAGLISFVGGDPERPVYRSGESVVAAAAAHLVAMRVAPAERILSLIAPHDLRGLATGLAAALVAGASLETLPLFDGAAFAAALRRPGPTHLVAPAFLEKNLAGRDMPADLRSVALVHRAPTRLPGRSRAVGLPQSLRLDTVVDTIVFDETALLSGRRGTSGDLSLVLGKPERLSLPATLMALRHGPDGRLAFRGQACSVRALQRGSRPDAPDSAWRETSYAPVLFAGLATAIETVETPDSTASPENFAPA</sequence>
<keyword evidence="4" id="KW-1185">Reference proteome</keyword>
<dbReference type="PANTHER" id="PTHR43201">
    <property type="entry name" value="ACYL-COA SYNTHETASE"/>
    <property type="match status" value="1"/>
</dbReference>
<dbReference type="EMBL" id="BPRC01000013">
    <property type="protein sequence ID" value="GJE66379.1"/>
    <property type="molecule type" value="Genomic_DNA"/>
</dbReference>
<dbReference type="Gene3D" id="3.40.50.12780">
    <property type="entry name" value="N-terminal domain of ligase-like"/>
    <property type="match status" value="1"/>
</dbReference>
<dbReference type="Proteomes" id="UP001055039">
    <property type="component" value="Unassembled WGS sequence"/>
</dbReference>
<feature type="region of interest" description="Disordered" evidence="1">
    <location>
        <begin position="30"/>
        <end position="78"/>
    </location>
</feature>
<reference evidence="3" key="1">
    <citation type="journal article" date="2021" name="Front. Microbiol.">
        <title>Comprehensive Comparative Genomics and Phenotyping of Methylobacterium Species.</title>
        <authorList>
            <person name="Alessa O."/>
            <person name="Ogura Y."/>
            <person name="Fujitani Y."/>
            <person name="Takami H."/>
            <person name="Hayashi T."/>
            <person name="Sahin N."/>
            <person name="Tani A."/>
        </authorList>
    </citation>
    <scope>NUCLEOTIDE SEQUENCE</scope>
    <source>
        <strain evidence="3">NBRC 15686</strain>
    </source>
</reference>
<proteinExistence type="predicted"/>
<dbReference type="PANTHER" id="PTHR43201:SF32">
    <property type="entry name" value="2-SUCCINYLBENZOATE--COA LIGASE, CHLOROPLASTIC_PEROXISOMAL"/>
    <property type="match status" value="1"/>
</dbReference>
<feature type="compositionally biased region" description="Low complexity" evidence="1">
    <location>
        <begin position="30"/>
        <end position="50"/>
    </location>
</feature>
<organism evidence="3 4">
    <name type="scientific">Methylorubrum aminovorans</name>
    <dbReference type="NCBI Taxonomy" id="269069"/>
    <lineage>
        <taxon>Bacteria</taxon>
        <taxon>Pseudomonadati</taxon>
        <taxon>Pseudomonadota</taxon>
        <taxon>Alphaproteobacteria</taxon>
        <taxon>Hyphomicrobiales</taxon>
        <taxon>Methylobacteriaceae</taxon>
        <taxon>Methylorubrum</taxon>
    </lineage>
</organism>
<name>A0ABQ4UGV7_9HYPH</name>
<dbReference type="RefSeq" id="WP_373322713.1">
    <property type="nucleotide sequence ID" value="NZ_BAAADH010000070.1"/>
</dbReference>
<gene>
    <name evidence="3" type="ORF">LNAOJCKE_3598</name>
</gene>
<feature type="domain" description="AMP-dependent synthetase/ligase" evidence="2">
    <location>
        <begin position="89"/>
        <end position="209"/>
    </location>
</feature>
<reference evidence="3" key="2">
    <citation type="submission" date="2021-08" db="EMBL/GenBank/DDBJ databases">
        <authorList>
            <person name="Tani A."/>
            <person name="Ola A."/>
            <person name="Ogura Y."/>
            <person name="Katsura K."/>
            <person name="Hayashi T."/>
        </authorList>
    </citation>
    <scope>NUCLEOTIDE SEQUENCE</scope>
    <source>
        <strain evidence="3">NBRC 15686</strain>
    </source>
</reference>